<evidence type="ECO:0000313" key="7">
    <source>
        <dbReference type="Proteomes" id="UP000051673"/>
    </source>
</evidence>
<organism evidence="6 7">
    <name type="scientific">Weissella minor</name>
    <dbReference type="NCBI Taxonomy" id="1620"/>
    <lineage>
        <taxon>Bacteria</taxon>
        <taxon>Bacillati</taxon>
        <taxon>Bacillota</taxon>
        <taxon>Bacilli</taxon>
        <taxon>Lactobacillales</taxon>
        <taxon>Lactobacillaceae</taxon>
        <taxon>Weissella</taxon>
    </lineage>
</organism>
<dbReference type="SMART" id="SM00354">
    <property type="entry name" value="HTH_LACI"/>
    <property type="match status" value="1"/>
</dbReference>
<dbReference type="Pfam" id="PF00532">
    <property type="entry name" value="Peripla_BP_1"/>
    <property type="match status" value="1"/>
</dbReference>
<dbReference type="InterPro" id="IPR010982">
    <property type="entry name" value="Lambda_DNA-bd_dom_sf"/>
</dbReference>
<dbReference type="Gene3D" id="1.10.260.40">
    <property type="entry name" value="lambda repressor-like DNA-binding domains"/>
    <property type="match status" value="1"/>
</dbReference>
<evidence type="ECO:0000256" key="1">
    <source>
        <dbReference type="ARBA" id="ARBA00023015"/>
    </source>
</evidence>
<dbReference type="PATRIC" id="fig|1620.3.peg.1239"/>
<dbReference type="Pfam" id="PF00356">
    <property type="entry name" value="LacI"/>
    <property type="match status" value="1"/>
</dbReference>
<dbReference type="GO" id="GO:0003700">
    <property type="term" value="F:DNA-binding transcription factor activity"/>
    <property type="evidence" value="ECO:0007669"/>
    <property type="project" value="TreeGrafter"/>
</dbReference>
<dbReference type="PRINTS" id="PR00036">
    <property type="entry name" value="HTHLACI"/>
</dbReference>
<reference evidence="6 7" key="1">
    <citation type="journal article" date="2015" name="Genome Announc.">
        <title>Expanding the biotechnology potential of lactobacilli through comparative genomics of 213 strains and associated genera.</title>
        <authorList>
            <person name="Sun Z."/>
            <person name="Harris H.M."/>
            <person name="McCann A."/>
            <person name="Guo C."/>
            <person name="Argimon S."/>
            <person name="Zhang W."/>
            <person name="Yang X."/>
            <person name="Jeffery I.B."/>
            <person name="Cooney J.C."/>
            <person name="Kagawa T.F."/>
            <person name="Liu W."/>
            <person name="Song Y."/>
            <person name="Salvetti E."/>
            <person name="Wrobel A."/>
            <person name="Rasinkangas P."/>
            <person name="Parkhill J."/>
            <person name="Rea M.C."/>
            <person name="O'Sullivan O."/>
            <person name="Ritari J."/>
            <person name="Douillard F.P."/>
            <person name="Paul Ross R."/>
            <person name="Yang R."/>
            <person name="Briner A.E."/>
            <person name="Felis G.E."/>
            <person name="de Vos W.M."/>
            <person name="Barrangou R."/>
            <person name="Klaenhammer T.R."/>
            <person name="Caufield P.W."/>
            <person name="Cui Y."/>
            <person name="Zhang H."/>
            <person name="O'Toole P.W."/>
        </authorList>
    </citation>
    <scope>NUCLEOTIDE SEQUENCE [LARGE SCALE GENOMIC DNA]</scope>
    <source>
        <strain evidence="6 7">DSM 20014</strain>
    </source>
</reference>
<dbReference type="STRING" id="1620.IV67_GL001225"/>
<sequence>MNMEKKITISDIAKKANVSKSTVSRYLNGGSVSKTTREKIDELVATYNYQPNTFAQSLKSKRNHTVGVIVPRLDSAAQVEMLRGLDSENTDDTFLIVNTYQDSNRELAEIEKMRTQNVRGLIILTANMTDEIRNTLLESDMPIVVQGQDESAFNRVLMNDLAAGEAVGAYARSLNPKRVLLLTIPAEHDWAIGHDRTEGIKNALSDIDVTTLETDFSITQSKALAQAAMTDQSFDLIIGATDRIVVGALQAGLESGQQAKYIGFGKSDISTTVTPNLTSFEYDFFHAGQQLYRLFNQVCDDSYKEPQRIVLDGELIERASTKSS</sequence>
<dbReference type="EMBL" id="JQCD01000031">
    <property type="protein sequence ID" value="KRN76174.1"/>
    <property type="molecule type" value="Genomic_DNA"/>
</dbReference>
<dbReference type="PROSITE" id="PS50943">
    <property type="entry name" value="HTH_CROC1"/>
    <property type="match status" value="1"/>
</dbReference>
<dbReference type="PANTHER" id="PTHR30146:SF154">
    <property type="entry name" value="TRANSCRIPTION REGULATOR, MEMBER OF GALR FAMILY"/>
    <property type="match status" value="1"/>
</dbReference>
<keyword evidence="2" id="KW-0238">DNA-binding</keyword>
<dbReference type="AlphaFoldDB" id="A0A0R2JFM9"/>
<dbReference type="CDD" id="cd01392">
    <property type="entry name" value="HTH_LacI"/>
    <property type="match status" value="1"/>
</dbReference>
<dbReference type="InterPro" id="IPR001387">
    <property type="entry name" value="Cro/C1-type_HTH"/>
</dbReference>
<evidence type="ECO:0000256" key="2">
    <source>
        <dbReference type="ARBA" id="ARBA00023125"/>
    </source>
</evidence>
<evidence type="ECO:0000259" key="4">
    <source>
        <dbReference type="PROSITE" id="PS50932"/>
    </source>
</evidence>
<dbReference type="InterPro" id="IPR028082">
    <property type="entry name" value="Peripla_BP_I"/>
</dbReference>
<dbReference type="PROSITE" id="PS00356">
    <property type="entry name" value="HTH_LACI_1"/>
    <property type="match status" value="1"/>
</dbReference>
<name>A0A0R2JFM9_9LACO</name>
<gene>
    <name evidence="6" type="ORF">IV67_GL001225</name>
</gene>
<dbReference type="InterPro" id="IPR000843">
    <property type="entry name" value="HTH_LacI"/>
</dbReference>
<feature type="domain" description="HTH lacI-type" evidence="4">
    <location>
        <begin position="7"/>
        <end position="60"/>
    </location>
</feature>
<evidence type="ECO:0000313" key="6">
    <source>
        <dbReference type="EMBL" id="KRN76174.1"/>
    </source>
</evidence>
<dbReference type="Gene3D" id="3.40.50.2300">
    <property type="match status" value="2"/>
</dbReference>
<comment type="caution">
    <text evidence="6">The sequence shown here is derived from an EMBL/GenBank/DDBJ whole genome shotgun (WGS) entry which is preliminary data.</text>
</comment>
<dbReference type="CDD" id="cd01542">
    <property type="entry name" value="PBP1_TreR-like"/>
    <property type="match status" value="1"/>
</dbReference>
<feature type="domain" description="HTH cro/C1-type" evidence="5">
    <location>
        <begin position="4"/>
        <end position="54"/>
    </location>
</feature>
<protein>
    <submittedName>
        <fullName evidence="6">LacI family transcription regulator</fullName>
    </submittedName>
</protein>
<keyword evidence="7" id="KW-1185">Reference proteome</keyword>
<dbReference type="GO" id="GO:0000976">
    <property type="term" value="F:transcription cis-regulatory region binding"/>
    <property type="evidence" value="ECO:0007669"/>
    <property type="project" value="TreeGrafter"/>
</dbReference>
<dbReference type="Proteomes" id="UP000051673">
    <property type="component" value="Unassembled WGS sequence"/>
</dbReference>
<proteinExistence type="predicted"/>
<keyword evidence="3" id="KW-0804">Transcription</keyword>
<dbReference type="PROSITE" id="PS50932">
    <property type="entry name" value="HTH_LACI_2"/>
    <property type="match status" value="1"/>
</dbReference>
<dbReference type="PANTHER" id="PTHR30146">
    <property type="entry name" value="LACI-RELATED TRANSCRIPTIONAL REPRESSOR"/>
    <property type="match status" value="1"/>
</dbReference>
<accession>A0A0R2JFM9</accession>
<evidence type="ECO:0000256" key="3">
    <source>
        <dbReference type="ARBA" id="ARBA00023163"/>
    </source>
</evidence>
<dbReference type="SUPFAM" id="SSF53822">
    <property type="entry name" value="Periplasmic binding protein-like I"/>
    <property type="match status" value="1"/>
</dbReference>
<dbReference type="InterPro" id="IPR001761">
    <property type="entry name" value="Peripla_BP/Lac1_sug-bd_dom"/>
</dbReference>
<keyword evidence="1" id="KW-0805">Transcription regulation</keyword>
<dbReference type="SUPFAM" id="SSF47413">
    <property type="entry name" value="lambda repressor-like DNA-binding domains"/>
    <property type="match status" value="1"/>
</dbReference>
<evidence type="ECO:0000259" key="5">
    <source>
        <dbReference type="PROSITE" id="PS50943"/>
    </source>
</evidence>